<name>A0A5B9W9K3_9BACT</name>
<keyword evidence="1" id="KW-0732">Signal</keyword>
<feature type="signal peptide" evidence="1">
    <location>
        <begin position="1"/>
        <end position="23"/>
    </location>
</feature>
<dbReference type="OrthoDB" id="247487at2"/>
<reference evidence="2 3" key="1">
    <citation type="submission" date="2019-08" db="EMBL/GenBank/DDBJ databases">
        <title>Deep-cultivation of Planctomycetes and their phenomic and genomic characterization uncovers novel biology.</title>
        <authorList>
            <person name="Wiegand S."/>
            <person name="Jogler M."/>
            <person name="Boedeker C."/>
            <person name="Pinto D."/>
            <person name="Vollmers J."/>
            <person name="Rivas-Marin E."/>
            <person name="Kohn T."/>
            <person name="Peeters S.H."/>
            <person name="Heuer A."/>
            <person name="Rast P."/>
            <person name="Oberbeckmann S."/>
            <person name="Bunk B."/>
            <person name="Jeske O."/>
            <person name="Meyerdierks A."/>
            <person name="Storesund J.E."/>
            <person name="Kallscheuer N."/>
            <person name="Luecker S."/>
            <person name="Lage O.M."/>
            <person name="Pohl T."/>
            <person name="Merkel B.J."/>
            <person name="Hornburger P."/>
            <person name="Mueller R.-W."/>
            <person name="Bruemmer F."/>
            <person name="Labrenz M."/>
            <person name="Spormann A.M."/>
            <person name="Op den Camp H."/>
            <person name="Overmann J."/>
            <person name="Amann R."/>
            <person name="Jetten M.S.M."/>
            <person name="Mascher T."/>
            <person name="Medema M.H."/>
            <person name="Devos D.P."/>
            <person name="Kaster A.-K."/>
            <person name="Ovreas L."/>
            <person name="Rohde M."/>
            <person name="Galperin M.Y."/>
            <person name="Jogler C."/>
        </authorList>
    </citation>
    <scope>NUCLEOTIDE SEQUENCE [LARGE SCALE GENOMIC DNA]</scope>
    <source>
        <strain evidence="2 3">OJF2</strain>
    </source>
</reference>
<evidence type="ECO:0000256" key="1">
    <source>
        <dbReference type="SAM" id="SignalP"/>
    </source>
</evidence>
<keyword evidence="3" id="KW-1185">Reference proteome</keyword>
<sequence length="460" mass="49348" precursor="true">MRKRRVRCGAAVLVLPVAMGLIACRVLPADEPKGRAHGLRAGLADRDITPDRRVPMWGYGARHDRLSEGVLDRLKARALVIRAGDVAIAIVALDLGRGPTPGMMARIRSAARSRGIGHVLVCGSHTHHGPVIELTDAPGAGKGKFDDAVAYAKQLPDRISEAILEADGRCTPARIGWAWRDLNLNRNRQTKRPEKPTDPRLTVIRLDGEDGSTIATIVHFTAHPVLTPEDLYQFSADYPGYLRARVEEATHAPSLFLQGAAGDQSANPPPGVRGARAYGERLADEAIGLARGIVPAGPKAPTLAVAEDRFRFASRVNFKGAMTFLAYSRAFFPELVRNFFREMEDGIDAEMTTAVIGSELALVGIPGEPFSQHAVRLRQRSYLPCTLVLGYCNGHVLYLPTIEAVSEGGYGADAQVSPAAIGAGEAMMDRALIRIYTLVGKLPAGTPSVEPARDAGGAAR</sequence>
<protein>
    <submittedName>
        <fullName evidence="2">Neutral/alkaline non-lysosomal ceramidase</fullName>
    </submittedName>
</protein>
<evidence type="ECO:0000313" key="3">
    <source>
        <dbReference type="Proteomes" id="UP000324233"/>
    </source>
</evidence>
<dbReference type="EMBL" id="CP042997">
    <property type="protein sequence ID" value="QEH36919.1"/>
    <property type="molecule type" value="Genomic_DNA"/>
</dbReference>
<dbReference type="Proteomes" id="UP000324233">
    <property type="component" value="Chromosome"/>
</dbReference>
<evidence type="ECO:0000313" key="2">
    <source>
        <dbReference type="EMBL" id="QEH36919.1"/>
    </source>
</evidence>
<dbReference type="KEGG" id="agv:OJF2_55040"/>
<dbReference type="PROSITE" id="PS51257">
    <property type="entry name" value="PROKAR_LIPOPROTEIN"/>
    <property type="match status" value="1"/>
</dbReference>
<gene>
    <name evidence="2" type="ORF">OJF2_55040</name>
</gene>
<proteinExistence type="predicted"/>
<dbReference type="RefSeq" id="WP_148596546.1">
    <property type="nucleotide sequence ID" value="NZ_CP042997.1"/>
</dbReference>
<dbReference type="AlphaFoldDB" id="A0A5B9W9K3"/>
<feature type="chain" id="PRO_5023135313" evidence="1">
    <location>
        <begin position="24"/>
        <end position="460"/>
    </location>
</feature>
<organism evidence="2 3">
    <name type="scientific">Aquisphaera giovannonii</name>
    <dbReference type="NCBI Taxonomy" id="406548"/>
    <lineage>
        <taxon>Bacteria</taxon>
        <taxon>Pseudomonadati</taxon>
        <taxon>Planctomycetota</taxon>
        <taxon>Planctomycetia</taxon>
        <taxon>Isosphaerales</taxon>
        <taxon>Isosphaeraceae</taxon>
        <taxon>Aquisphaera</taxon>
    </lineage>
</organism>
<accession>A0A5B9W9K3</accession>